<sequence>MKLIDTAKDTRITHLLRQTDAYLDSLAQAVMEQQREGDVLMPMQEEDDDEGPTSEETFGAQKVVTDDDKGKLDYYAVAHRIKEKVTKQPSLLIGGTLKEYQLKGLQWMVSLYNNKLNGILADEMGLGKTIQTISLITFLIEVKKQRGPYLVIVPLSTMTNWSGEFAKWAPDVKMIAYKGNPMQRRGLQNEIRTGHFQVLLTTYEYIIKDRPILSRLKWVHMIIDEGHRMKNTQSKLAQTLTQHYHSRYRLILTGTPLQNNLPELWALLNFVLPKIFNSVKSFDEWFNTPFANSGTGDKIELNEEEALLIIRRLHKVLRPFLLRRLKKDVESELPDKVEKVIKVKMSALQSQLYKQMKKYKMIADGSEAKGGRSGGVKGLSNELMQLRKICQHPFLFESVEDNVNPAGYINDLLVRTSGKIELLSRILPKFFATDHRVLIFFQMTRVMDIMEDFLKMMGWKYLRLDGGTKTEDRAGHVAQFNAKNSDIKVFILSTRAGGLGLNLQTADTVIIFDSDWNPHADLQAQDRAHRIGQTKVVRILRFITEKSVEEAMFARARFKLDIDDKVIQAGRFDNKSTQEEQEEFLRSILEADQEEENEEAGDMNDDEINEIIARSEEEANTFRELDVQRDRDALERWKAAGNRGKPPPPLITLEELPECYRSDEPFAPKDDLEELEGRGHRKRTVVNYNDGLSDDQWAMALEEGEDIQELSEKARANKERRAANKLLRETESRNSPAFDSDTPRGRKSKKGKSKLIDIPFDTPSNGKRKRGKAMSVTPSINGDEDDDRDSKRRKTKVADITPVIRERMKKAFNECYKAVLVCEDSTGRRRCDLFKELPDKKIYPDYYEVIKQPIAMSTIRKRITAGTYKFVNDFREDWRLMFNNARTYNQEGSWVYTDAEEMEKVFDEVFERVIAGDGPPRRAIEDCCIGVDFGCIRGGVDPNG</sequence>
<gene>
    <name evidence="1" type="ORF">NM688_g8299</name>
</gene>
<protein>
    <submittedName>
        <fullName evidence="1">Uncharacterized protein</fullName>
    </submittedName>
</protein>
<keyword evidence="2" id="KW-1185">Reference proteome</keyword>
<comment type="caution">
    <text evidence="1">The sequence shown here is derived from an EMBL/GenBank/DDBJ whole genome shotgun (WGS) entry which is preliminary data.</text>
</comment>
<name>A0ACC1RSZ1_9APHY</name>
<proteinExistence type="predicted"/>
<accession>A0ACC1RSZ1</accession>
<evidence type="ECO:0000313" key="1">
    <source>
        <dbReference type="EMBL" id="KAJ3526114.1"/>
    </source>
</evidence>
<organism evidence="1 2">
    <name type="scientific">Phlebia brevispora</name>
    <dbReference type="NCBI Taxonomy" id="194682"/>
    <lineage>
        <taxon>Eukaryota</taxon>
        <taxon>Fungi</taxon>
        <taxon>Dikarya</taxon>
        <taxon>Basidiomycota</taxon>
        <taxon>Agaricomycotina</taxon>
        <taxon>Agaricomycetes</taxon>
        <taxon>Polyporales</taxon>
        <taxon>Meruliaceae</taxon>
        <taxon>Phlebia</taxon>
    </lineage>
</organism>
<dbReference type="EMBL" id="JANHOG010002191">
    <property type="protein sequence ID" value="KAJ3526114.1"/>
    <property type="molecule type" value="Genomic_DNA"/>
</dbReference>
<evidence type="ECO:0000313" key="2">
    <source>
        <dbReference type="Proteomes" id="UP001148662"/>
    </source>
</evidence>
<dbReference type="Proteomes" id="UP001148662">
    <property type="component" value="Unassembled WGS sequence"/>
</dbReference>
<reference evidence="1" key="1">
    <citation type="submission" date="2022-07" db="EMBL/GenBank/DDBJ databases">
        <title>Genome Sequence of Phlebia brevispora.</title>
        <authorList>
            <person name="Buettner E."/>
        </authorList>
    </citation>
    <scope>NUCLEOTIDE SEQUENCE</scope>
    <source>
        <strain evidence="1">MPL23</strain>
    </source>
</reference>